<dbReference type="InterPro" id="IPR029455">
    <property type="entry name" value="GHL15"/>
</dbReference>
<dbReference type="Proteomes" id="UP001214250">
    <property type="component" value="Chromosome 2"/>
</dbReference>
<dbReference type="Pfam" id="PF14885">
    <property type="entry name" value="GHL15"/>
    <property type="match status" value="1"/>
</dbReference>
<name>A0ABY7W057_9BACT</name>
<accession>A0ABY7W057</accession>
<gene>
    <name evidence="1" type="ORF">PQO03_17620</name>
</gene>
<protein>
    <submittedName>
        <fullName evidence="1">Glycoside hydrolase</fullName>
    </submittedName>
</protein>
<reference evidence="1 2" key="1">
    <citation type="submission" date="2023-02" db="EMBL/GenBank/DDBJ databases">
        <title>Genome sequence of Lentisphaera profundi SAORIC-696.</title>
        <authorList>
            <person name="Kim e."/>
            <person name="Cho J.-C."/>
            <person name="Choi A."/>
            <person name="Kang I."/>
        </authorList>
    </citation>
    <scope>NUCLEOTIDE SEQUENCE [LARGE SCALE GENOMIC DNA]</scope>
    <source>
        <strain evidence="1 2">SAORIC-696</strain>
    </source>
</reference>
<organism evidence="1 2">
    <name type="scientific">Lentisphaera profundi</name>
    <dbReference type="NCBI Taxonomy" id="1658616"/>
    <lineage>
        <taxon>Bacteria</taxon>
        <taxon>Pseudomonadati</taxon>
        <taxon>Lentisphaerota</taxon>
        <taxon>Lentisphaeria</taxon>
        <taxon>Lentisphaerales</taxon>
        <taxon>Lentisphaeraceae</taxon>
        <taxon>Lentisphaera</taxon>
    </lineage>
</organism>
<dbReference type="EMBL" id="CP117812">
    <property type="protein sequence ID" value="WDE97648.1"/>
    <property type="molecule type" value="Genomic_DNA"/>
</dbReference>
<keyword evidence="2" id="KW-1185">Reference proteome</keyword>
<sequence length="423" mass="48491">MRTILKFAVVLACLIYTSCDSPQEINSKPQELVNHEAQNEPKGIVNHEAQNEPIDKPSKMPEFTWDTLPLYMHVRKAEAFDEREIQYLSTFPLICLEKTTGMRSYKSTEEGSIRAAEAIKKLSPNSKVLYYRNVFVHYPFYEDDKKLALVKRPFLRGQKGEKKLVRKTVEAYDLANPDLRSWWVTNVTKVLANPAIDGLFLDGNIKVLEPKYLKKDLSVDQKEEIVEGYRLMMEKTKSAIGEDKLMIANIIRARFKDSGLSYMNYFDGSYLENFEKPIAGMSREDYLAQGIEAVQKAARSGKIIAMTLGLGEQAGDKLGIDDSRKDVKALNGVQERFEYCMALFLICAEKYSYVYIHDGYDMNRNPDGSSKSKVWLKDFPEYKKALGPPKGPAIKAGYVYTREFEHLKVEVDISQQKARLQWF</sequence>
<evidence type="ECO:0000313" key="2">
    <source>
        <dbReference type="Proteomes" id="UP001214250"/>
    </source>
</evidence>
<dbReference type="GO" id="GO:0016787">
    <property type="term" value="F:hydrolase activity"/>
    <property type="evidence" value="ECO:0007669"/>
    <property type="project" value="UniProtKB-KW"/>
</dbReference>
<proteinExistence type="predicted"/>
<dbReference type="RefSeq" id="WP_274152163.1">
    <property type="nucleotide sequence ID" value="NZ_CP117812.1"/>
</dbReference>
<evidence type="ECO:0000313" key="1">
    <source>
        <dbReference type="EMBL" id="WDE97648.1"/>
    </source>
</evidence>
<keyword evidence="1" id="KW-0378">Hydrolase</keyword>